<dbReference type="PRINTS" id="PR00081">
    <property type="entry name" value="GDHRDH"/>
</dbReference>
<evidence type="ECO:0000313" key="4">
    <source>
        <dbReference type="EMBL" id="MEX6689884.1"/>
    </source>
</evidence>
<dbReference type="InterPro" id="IPR020904">
    <property type="entry name" value="Sc_DH/Rdtase_CS"/>
</dbReference>
<evidence type="ECO:0000256" key="1">
    <source>
        <dbReference type="ARBA" id="ARBA00006484"/>
    </source>
</evidence>
<dbReference type="InterPro" id="IPR036291">
    <property type="entry name" value="NAD(P)-bd_dom_sf"/>
</dbReference>
<evidence type="ECO:0000313" key="5">
    <source>
        <dbReference type="Proteomes" id="UP001560573"/>
    </source>
</evidence>
<proteinExistence type="inferred from homology"/>
<dbReference type="PANTHER" id="PTHR43976">
    <property type="entry name" value="SHORT CHAIN DEHYDROGENASE"/>
    <property type="match status" value="1"/>
</dbReference>
<dbReference type="Proteomes" id="UP001560573">
    <property type="component" value="Unassembled WGS sequence"/>
</dbReference>
<dbReference type="CDD" id="cd05374">
    <property type="entry name" value="17beta-HSD-like_SDR_c"/>
    <property type="match status" value="1"/>
</dbReference>
<gene>
    <name evidence="4" type="ORF">QTN47_20420</name>
</gene>
<dbReference type="SUPFAM" id="SSF51735">
    <property type="entry name" value="NAD(P)-binding Rossmann-fold domains"/>
    <property type="match status" value="1"/>
</dbReference>
<dbReference type="InterPro" id="IPR051911">
    <property type="entry name" value="SDR_oxidoreductase"/>
</dbReference>
<evidence type="ECO:0000256" key="3">
    <source>
        <dbReference type="RuleBase" id="RU000363"/>
    </source>
</evidence>
<dbReference type="PRINTS" id="PR00080">
    <property type="entry name" value="SDRFAMILY"/>
</dbReference>
<dbReference type="PROSITE" id="PS00061">
    <property type="entry name" value="ADH_SHORT"/>
    <property type="match status" value="1"/>
</dbReference>
<keyword evidence="2" id="KW-0560">Oxidoreductase</keyword>
<sequence length="283" mass="30762">MQTQQKTWFITGASKGFGYEITKAALEAGDKVVATVRNNTSALHSDLKNQSNLLIVNMDVTREPEVKDAVEKAIAHFGKLDIVVNNAGYGIVGAIEEVSDAEARKQYDTNVFGVLNVLRATLPYLRKQRSGHIINVSSLFAFDPLIGWALYGSTKNAVEGISQGLAKELEPFGIAVTVIEPGLFRTGFTGKDSFAIAQNTISDYENTRVGQMRKSTGAFHGTQPGDPSKLATLVVKLAHAENPPLHLPIGTDSVNNYNTFKERLANDVNTWMTDSLSTDYKPG</sequence>
<dbReference type="RefSeq" id="WP_369331291.1">
    <property type="nucleotide sequence ID" value="NZ_JAULBC010000007.1"/>
</dbReference>
<dbReference type="Pfam" id="PF00106">
    <property type="entry name" value="adh_short"/>
    <property type="match status" value="1"/>
</dbReference>
<comment type="caution">
    <text evidence="4">The sequence shown here is derived from an EMBL/GenBank/DDBJ whole genome shotgun (WGS) entry which is preliminary data.</text>
</comment>
<protein>
    <submittedName>
        <fullName evidence="4">SDR family NAD(P)-dependent oxidoreductase</fullName>
    </submittedName>
</protein>
<dbReference type="Gene3D" id="3.40.50.720">
    <property type="entry name" value="NAD(P)-binding Rossmann-like Domain"/>
    <property type="match status" value="1"/>
</dbReference>
<comment type="similarity">
    <text evidence="1 3">Belongs to the short-chain dehydrogenases/reductases (SDR) family.</text>
</comment>
<organism evidence="4 5">
    <name type="scientific">Danxiaibacter flavus</name>
    <dbReference type="NCBI Taxonomy" id="3049108"/>
    <lineage>
        <taxon>Bacteria</taxon>
        <taxon>Pseudomonadati</taxon>
        <taxon>Bacteroidota</taxon>
        <taxon>Chitinophagia</taxon>
        <taxon>Chitinophagales</taxon>
        <taxon>Chitinophagaceae</taxon>
        <taxon>Danxiaibacter</taxon>
    </lineage>
</organism>
<evidence type="ECO:0000256" key="2">
    <source>
        <dbReference type="ARBA" id="ARBA00023002"/>
    </source>
</evidence>
<reference evidence="4 5" key="1">
    <citation type="submission" date="2023-07" db="EMBL/GenBank/DDBJ databases">
        <authorList>
            <person name="Lian W.-H."/>
        </authorList>
    </citation>
    <scope>NUCLEOTIDE SEQUENCE [LARGE SCALE GENOMIC DNA]</scope>
    <source>
        <strain evidence="4 5">SYSU DXS3180</strain>
    </source>
</reference>
<dbReference type="InterPro" id="IPR002347">
    <property type="entry name" value="SDR_fam"/>
</dbReference>
<dbReference type="PANTHER" id="PTHR43976:SF16">
    <property type="entry name" value="SHORT-CHAIN DEHYDROGENASE_REDUCTASE FAMILY PROTEIN"/>
    <property type="match status" value="1"/>
</dbReference>
<name>A0ABV3ZN44_9BACT</name>
<keyword evidence="5" id="KW-1185">Reference proteome</keyword>
<dbReference type="EMBL" id="JAULBC010000007">
    <property type="protein sequence ID" value="MEX6689884.1"/>
    <property type="molecule type" value="Genomic_DNA"/>
</dbReference>
<accession>A0ABV3ZN44</accession>